<dbReference type="AlphaFoldDB" id="Q0DU26"/>
<organism evidence="3 4">
    <name type="scientific">Oryza sativa subsp. japonica</name>
    <name type="common">Rice</name>
    <dbReference type="NCBI Taxonomy" id="39947"/>
    <lineage>
        <taxon>Eukaryota</taxon>
        <taxon>Viridiplantae</taxon>
        <taxon>Streptophyta</taxon>
        <taxon>Embryophyta</taxon>
        <taxon>Tracheophyta</taxon>
        <taxon>Spermatophyta</taxon>
        <taxon>Magnoliopsida</taxon>
        <taxon>Liliopsida</taxon>
        <taxon>Poales</taxon>
        <taxon>Poaceae</taxon>
        <taxon>BOP clade</taxon>
        <taxon>Oryzoideae</taxon>
        <taxon>Oryzeae</taxon>
        <taxon>Oryzinae</taxon>
        <taxon>Oryza</taxon>
        <taxon>Oryza sativa</taxon>
    </lineage>
</organism>
<dbReference type="InterPro" id="IPR005516">
    <property type="entry name" value="Remorin_C"/>
</dbReference>
<reference evidence="3 4" key="1">
    <citation type="journal article" date="2005" name="Nature">
        <title>The map-based sequence of the rice genome.</title>
        <authorList>
            <consortium name="International rice genome sequencing project (IRGSP)"/>
            <person name="Matsumoto T."/>
            <person name="Wu J."/>
            <person name="Kanamori H."/>
            <person name="Katayose Y."/>
            <person name="Fujisawa M."/>
            <person name="Namiki N."/>
            <person name="Mizuno H."/>
            <person name="Yamamoto K."/>
            <person name="Antonio B.A."/>
            <person name="Baba T."/>
            <person name="Sakata K."/>
            <person name="Nagamura Y."/>
            <person name="Aoki H."/>
            <person name="Arikawa K."/>
            <person name="Arita K."/>
            <person name="Bito T."/>
            <person name="Chiden Y."/>
            <person name="Fujitsuka N."/>
            <person name="Fukunaka R."/>
            <person name="Hamada M."/>
            <person name="Harada C."/>
            <person name="Hayashi A."/>
            <person name="Hijishita S."/>
            <person name="Honda M."/>
            <person name="Hosokawa S."/>
            <person name="Ichikawa Y."/>
            <person name="Idonuma A."/>
            <person name="Iijima M."/>
            <person name="Ikeda M."/>
            <person name="Ikeno M."/>
            <person name="Ito K."/>
            <person name="Ito S."/>
            <person name="Ito T."/>
            <person name="Ito Y."/>
            <person name="Ito Y."/>
            <person name="Iwabuchi A."/>
            <person name="Kamiya K."/>
            <person name="Karasawa W."/>
            <person name="Kurita K."/>
            <person name="Katagiri S."/>
            <person name="Kikuta A."/>
            <person name="Kobayashi H."/>
            <person name="Kobayashi N."/>
            <person name="Machita K."/>
            <person name="Maehara T."/>
            <person name="Masukawa M."/>
            <person name="Mizubayashi T."/>
            <person name="Mukai Y."/>
            <person name="Nagasaki H."/>
            <person name="Nagata Y."/>
            <person name="Naito S."/>
            <person name="Nakashima M."/>
            <person name="Nakama Y."/>
            <person name="Nakamichi Y."/>
            <person name="Nakamura M."/>
            <person name="Meguro A."/>
            <person name="Negishi M."/>
            <person name="Ohta I."/>
            <person name="Ohta T."/>
            <person name="Okamoto M."/>
            <person name="Ono N."/>
            <person name="Saji S."/>
            <person name="Sakaguchi M."/>
            <person name="Sakai K."/>
            <person name="Shibata M."/>
            <person name="Shimokawa T."/>
            <person name="Song J."/>
            <person name="Takazaki Y."/>
            <person name="Terasawa K."/>
            <person name="Tsugane M."/>
            <person name="Tsuji K."/>
            <person name="Ueda S."/>
            <person name="Waki K."/>
            <person name="Yamagata H."/>
            <person name="Yamamoto M."/>
            <person name="Yamamoto S."/>
            <person name="Yamane H."/>
            <person name="Yoshiki S."/>
            <person name="Yoshihara R."/>
            <person name="Yukawa K."/>
            <person name="Zhong H."/>
            <person name="Yano M."/>
            <person name="Yuan Q."/>
            <person name="Ouyang S."/>
            <person name="Liu J."/>
            <person name="Jones K.M."/>
            <person name="Gansberger K."/>
            <person name="Moffat K."/>
            <person name="Hill J."/>
            <person name="Bera J."/>
            <person name="Fadrosh D."/>
            <person name="Jin S."/>
            <person name="Johri S."/>
            <person name="Kim M."/>
            <person name="Overton L."/>
            <person name="Reardon M."/>
            <person name="Tsitrin T."/>
            <person name="Vuong H."/>
            <person name="Weaver B."/>
            <person name="Ciecko A."/>
            <person name="Tallon L."/>
            <person name="Jackson J."/>
            <person name="Pai G."/>
            <person name="Aken S.V."/>
            <person name="Utterback T."/>
            <person name="Reidmuller S."/>
            <person name="Feldblyum T."/>
            <person name="Hsiao J."/>
            <person name="Zismann V."/>
            <person name="Iobst S."/>
            <person name="de Vazeille A.R."/>
            <person name="Buell C.R."/>
            <person name="Ying K."/>
            <person name="Li Y."/>
            <person name="Lu T."/>
            <person name="Huang Y."/>
            <person name="Zhao Q."/>
            <person name="Feng Q."/>
            <person name="Zhang L."/>
            <person name="Zhu J."/>
            <person name="Weng Q."/>
            <person name="Mu J."/>
            <person name="Lu Y."/>
            <person name="Fan D."/>
            <person name="Liu Y."/>
            <person name="Guan J."/>
            <person name="Zhang Y."/>
            <person name="Yu S."/>
            <person name="Liu X."/>
            <person name="Zhang Y."/>
            <person name="Hong G."/>
            <person name="Han B."/>
            <person name="Choisne N."/>
            <person name="Demange N."/>
            <person name="Orjeda G."/>
            <person name="Samain S."/>
            <person name="Cattolico L."/>
            <person name="Pelletier E."/>
            <person name="Couloux A."/>
            <person name="Segurens B."/>
            <person name="Wincker P."/>
            <person name="D'Hont A."/>
            <person name="Scarpelli C."/>
            <person name="Weissenbach J."/>
            <person name="Salanoubat M."/>
            <person name="Quetier F."/>
            <person name="Yu Y."/>
            <person name="Kim H.R."/>
            <person name="Rambo T."/>
            <person name="Currie J."/>
            <person name="Collura K."/>
            <person name="Luo M."/>
            <person name="Yang T."/>
            <person name="Ammiraju J.S.S."/>
            <person name="Engler F."/>
            <person name="Soderlund C."/>
            <person name="Wing R.A."/>
            <person name="Palmer L.E."/>
            <person name="de la Bastide M."/>
            <person name="Spiegel L."/>
            <person name="Nascimento L."/>
            <person name="Zutavern T."/>
            <person name="O'Shaughnessy A."/>
            <person name="Dike S."/>
            <person name="Dedhia N."/>
            <person name="Preston R."/>
            <person name="Balija V."/>
            <person name="McCombie W.R."/>
            <person name="Chow T."/>
            <person name="Chen H."/>
            <person name="Chung M."/>
            <person name="Chen C."/>
            <person name="Shaw J."/>
            <person name="Wu H."/>
            <person name="Hsiao K."/>
            <person name="Chao Y."/>
            <person name="Chu M."/>
            <person name="Cheng C."/>
            <person name="Hour A."/>
            <person name="Lee P."/>
            <person name="Lin S."/>
            <person name="Lin Y."/>
            <person name="Liou J."/>
            <person name="Liu S."/>
            <person name="Hsing Y."/>
            <person name="Raghuvanshi S."/>
            <person name="Mohanty A."/>
            <person name="Bharti A.K."/>
            <person name="Gaur A."/>
            <person name="Gupta V."/>
            <person name="Kumar D."/>
            <person name="Ravi V."/>
            <person name="Vij S."/>
            <person name="Kapur A."/>
            <person name="Khurana P."/>
            <person name="Khurana P."/>
            <person name="Khurana J.P."/>
            <person name="Tyagi A.K."/>
            <person name="Gaikwad K."/>
            <person name="Singh A."/>
            <person name="Dalal V."/>
            <person name="Srivastava S."/>
            <person name="Dixit A."/>
            <person name="Pal A.K."/>
            <person name="Ghazi I.A."/>
            <person name="Yadav M."/>
            <person name="Pandit A."/>
            <person name="Bhargava A."/>
            <person name="Sureshbabu K."/>
            <person name="Batra K."/>
            <person name="Sharma T.R."/>
            <person name="Mohapatra T."/>
            <person name="Singh N.K."/>
            <person name="Messing J."/>
            <person name="Nelson A.B."/>
            <person name="Fuks G."/>
            <person name="Kavchok S."/>
            <person name="Keizer G."/>
            <person name="Linton E."/>
            <person name="Llaca V."/>
            <person name="Song R."/>
            <person name="Tanyolac B."/>
            <person name="Young S."/>
            <person name="Ho-Il K."/>
            <person name="Hahn J.H."/>
            <person name="Sangsakoo G."/>
            <person name="Vanavichit A."/>
            <person name="de Mattos Luiz.A.T."/>
            <person name="Zimmer P.D."/>
            <person name="Malone G."/>
            <person name="Dellagostin O."/>
            <person name="de Oliveira A.C."/>
            <person name="Bevan M."/>
            <person name="Bancroft I."/>
            <person name="Minx P."/>
            <person name="Cordum H."/>
            <person name="Wilson R."/>
            <person name="Cheng Z."/>
            <person name="Jin W."/>
            <person name="Jiang J."/>
            <person name="Leong S.A."/>
            <person name="Iwama H."/>
            <person name="Gojobori T."/>
            <person name="Itoh T."/>
            <person name="Niimura Y."/>
            <person name="Fujii Y."/>
            <person name="Habara T."/>
            <person name="Sakai H."/>
            <person name="Sato Y."/>
            <person name="Wilson G."/>
            <person name="Kumar K."/>
            <person name="McCouch S."/>
            <person name="Juretic N."/>
            <person name="Hoen D."/>
            <person name="Wright S."/>
            <person name="Bruskiewich R."/>
            <person name="Bureau T."/>
            <person name="Miyao A."/>
            <person name="Hirochika H."/>
            <person name="Nishikawa T."/>
            <person name="Kadowaki K."/>
            <person name="Sugiura M."/>
            <person name="Burr B."/>
            <person name="Sasaki T."/>
        </authorList>
    </citation>
    <scope>NUCLEOTIDE SEQUENCE [LARGE SCALE GENOMIC DNA]</scope>
    <source>
        <strain evidence="4">cv. Nipponbare</strain>
    </source>
</reference>
<comment type="similarity">
    <text evidence="1">Belongs to the remorin family.</text>
</comment>
<proteinExistence type="inferred from homology"/>
<accession>Q0DU26</accession>
<gene>
    <name evidence="3" type="ordered locus">Os03g0211500</name>
</gene>
<reference evidence="4" key="2">
    <citation type="journal article" date="2008" name="Nucleic Acids Res.">
        <title>The rice annotation project database (RAP-DB): 2008 update.</title>
        <authorList>
            <consortium name="The rice annotation project (RAP)"/>
        </authorList>
    </citation>
    <scope>GENOME REANNOTATION</scope>
    <source>
        <strain evidence="4">cv. Nipponbare</strain>
    </source>
</reference>
<evidence type="ECO:0000256" key="1">
    <source>
        <dbReference type="ARBA" id="ARBA00005711"/>
    </source>
</evidence>
<dbReference type="KEGG" id="dosa:Os03g0211500"/>
<dbReference type="EMBL" id="AP008209">
    <property type="protein sequence ID" value="BAF11262.2"/>
    <property type="molecule type" value="Genomic_DNA"/>
</dbReference>
<evidence type="ECO:0000259" key="2">
    <source>
        <dbReference type="Pfam" id="PF03763"/>
    </source>
</evidence>
<dbReference type="Proteomes" id="UP000000763">
    <property type="component" value="Chromosome 3"/>
</dbReference>
<evidence type="ECO:0000313" key="4">
    <source>
        <dbReference type="Proteomes" id="UP000000763"/>
    </source>
</evidence>
<dbReference type="Pfam" id="PF03763">
    <property type="entry name" value="Remorin_C"/>
    <property type="match status" value="1"/>
</dbReference>
<sequence>MFRLTILKTELANLQKVLDQKRAKALEEYSQEITRINKIAGGARTMAEERKYNDEKKIKEKANKRRLSEKAPRACACF</sequence>
<evidence type="ECO:0000313" key="3">
    <source>
        <dbReference type="EMBL" id="BAF11262.2"/>
    </source>
</evidence>
<name>Q0DU26_ORYSJ</name>
<protein>
    <submittedName>
        <fullName evidence="3">Os03g0211500 protein</fullName>
    </submittedName>
</protein>
<feature type="domain" description="Remorin C-terminal" evidence="2">
    <location>
        <begin position="8"/>
        <end position="73"/>
    </location>
</feature>